<protein>
    <recommendedName>
        <fullName evidence="4">HEPN domain-containing protein</fullName>
    </recommendedName>
</protein>
<dbReference type="Proteomes" id="UP000887575">
    <property type="component" value="Unassembled WGS sequence"/>
</dbReference>
<evidence type="ECO:0000256" key="1">
    <source>
        <dbReference type="SAM" id="MobiDB-lite"/>
    </source>
</evidence>
<sequence length="304" mass="34813">MAKSGMDLNGFKWHGGMLDDSKGWNVASQKEMEEYTATTFIAKARHYLKLTPPDLVQSAEKIWFAAVYAVKQLYLTCGGIDLKSHQTLTRFCDFAIETSGKEEENRRSWVKSWKDAQKMHRDVYGSGHFKRSDYEEVIINVEAFVNALGGRLGGWKQVCAKGKWKKIYKALKAMKPLTGNKIPLSFSVSSLVLKPFTAKSLVGFEKEPHKTAYNRAKDFLESKGKTLPSSWNHKEQILAESTMRKKKNREKEKERDKDKDKDAISDSDSEDSEETDKEFAQARDAFVAHFYKFQEENATPINKR</sequence>
<evidence type="ECO:0000313" key="3">
    <source>
        <dbReference type="WBParaSite" id="MBELARI_LOCUS11534"/>
    </source>
</evidence>
<keyword evidence="2" id="KW-1185">Reference proteome</keyword>
<proteinExistence type="predicted"/>
<evidence type="ECO:0008006" key="4">
    <source>
        <dbReference type="Google" id="ProtNLM"/>
    </source>
</evidence>
<evidence type="ECO:0000313" key="2">
    <source>
        <dbReference type="Proteomes" id="UP000887575"/>
    </source>
</evidence>
<dbReference type="Gene3D" id="1.20.120.330">
    <property type="entry name" value="Nucleotidyltransferases domain 2"/>
    <property type="match status" value="1"/>
</dbReference>
<accession>A0AAF3EC51</accession>
<reference evidence="3" key="1">
    <citation type="submission" date="2024-02" db="UniProtKB">
        <authorList>
            <consortium name="WormBaseParasite"/>
        </authorList>
    </citation>
    <scope>IDENTIFICATION</scope>
</reference>
<dbReference type="WBParaSite" id="MBELARI_LOCUS11534">
    <property type="protein sequence ID" value="MBELARI_LOCUS11534"/>
    <property type="gene ID" value="MBELARI_LOCUS11534"/>
</dbReference>
<feature type="compositionally biased region" description="Acidic residues" evidence="1">
    <location>
        <begin position="265"/>
        <end position="276"/>
    </location>
</feature>
<dbReference type="AlphaFoldDB" id="A0AAF3EC51"/>
<feature type="region of interest" description="Disordered" evidence="1">
    <location>
        <begin position="224"/>
        <end position="278"/>
    </location>
</feature>
<organism evidence="2 3">
    <name type="scientific">Mesorhabditis belari</name>
    <dbReference type="NCBI Taxonomy" id="2138241"/>
    <lineage>
        <taxon>Eukaryota</taxon>
        <taxon>Metazoa</taxon>
        <taxon>Ecdysozoa</taxon>
        <taxon>Nematoda</taxon>
        <taxon>Chromadorea</taxon>
        <taxon>Rhabditida</taxon>
        <taxon>Rhabditina</taxon>
        <taxon>Rhabditomorpha</taxon>
        <taxon>Rhabditoidea</taxon>
        <taxon>Rhabditidae</taxon>
        <taxon>Mesorhabditinae</taxon>
        <taxon>Mesorhabditis</taxon>
    </lineage>
</organism>
<name>A0AAF3EC51_9BILA</name>
<feature type="compositionally biased region" description="Basic and acidic residues" evidence="1">
    <location>
        <begin position="249"/>
        <end position="264"/>
    </location>
</feature>